<evidence type="ECO:0008006" key="3">
    <source>
        <dbReference type="Google" id="ProtNLM"/>
    </source>
</evidence>
<reference evidence="2" key="1">
    <citation type="journal article" date="2019" name="Int. J. Syst. Evol. Microbiol.">
        <title>The Global Catalogue of Microorganisms (GCM) 10K type strain sequencing project: providing services to taxonomists for standard genome sequencing and annotation.</title>
        <authorList>
            <consortium name="The Broad Institute Genomics Platform"/>
            <consortium name="The Broad Institute Genome Sequencing Center for Infectious Disease"/>
            <person name="Wu L."/>
            <person name="Ma J."/>
        </authorList>
    </citation>
    <scope>NUCLEOTIDE SEQUENCE [LARGE SCALE GENOMIC DNA]</scope>
    <source>
        <strain evidence="2">JCM 32226</strain>
    </source>
</reference>
<keyword evidence="2" id="KW-1185">Reference proteome</keyword>
<evidence type="ECO:0000313" key="2">
    <source>
        <dbReference type="Proteomes" id="UP001501321"/>
    </source>
</evidence>
<proteinExistence type="predicted"/>
<evidence type="ECO:0000313" key="1">
    <source>
        <dbReference type="EMBL" id="GAA4501047.1"/>
    </source>
</evidence>
<name>A0ABP8QFT4_9GAMM</name>
<comment type="caution">
    <text evidence="1">The sequence shown here is derived from an EMBL/GenBank/DDBJ whole genome shotgun (WGS) entry which is preliminary data.</text>
</comment>
<dbReference type="EMBL" id="BAABFC010000014">
    <property type="protein sequence ID" value="GAA4501047.1"/>
    <property type="molecule type" value="Genomic_DNA"/>
</dbReference>
<protein>
    <recommendedName>
        <fullName evidence="3">DNA polymerase III subunit psi</fullName>
    </recommendedName>
</protein>
<gene>
    <name evidence="1" type="ORF">GCM10023095_23670</name>
</gene>
<organism evidence="1 2">
    <name type="scientific">Pseudaeromonas paramecii</name>
    <dbReference type="NCBI Taxonomy" id="2138166"/>
    <lineage>
        <taxon>Bacteria</taxon>
        <taxon>Pseudomonadati</taxon>
        <taxon>Pseudomonadota</taxon>
        <taxon>Gammaproteobacteria</taxon>
        <taxon>Aeromonadales</taxon>
        <taxon>Aeromonadaceae</taxon>
        <taxon>Pseudaeromonas</taxon>
    </lineage>
</organism>
<sequence length="116" mass="12697">MDSHRRQRLIEMGLTDWQLRHPARLAMGPEPKAAPEPASADGCLWIKGPVPVWVADLCRAFGLAPNAWSPWQAGADPAWSLSTAAAPDVDCALHCPLPADGAAKRRLWQAWCQRHA</sequence>
<accession>A0ABP8QFT4</accession>
<dbReference type="RefSeq" id="WP_345013336.1">
    <property type="nucleotide sequence ID" value="NZ_BAABFC010000014.1"/>
</dbReference>
<dbReference type="Proteomes" id="UP001501321">
    <property type="component" value="Unassembled WGS sequence"/>
</dbReference>